<dbReference type="RefSeq" id="WP_090875271.1">
    <property type="nucleotide sequence ID" value="NZ_FMXQ01000002.1"/>
</dbReference>
<feature type="chain" id="PRO_5011591278" evidence="2">
    <location>
        <begin position="22"/>
        <end position="349"/>
    </location>
</feature>
<protein>
    <submittedName>
        <fullName evidence="3">TRAP-type C4-dicarboxylate transport system, substrate-binding protein</fullName>
    </submittedName>
</protein>
<evidence type="ECO:0000313" key="3">
    <source>
        <dbReference type="EMBL" id="SDB14130.1"/>
    </source>
</evidence>
<dbReference type="InterPro" id="IPR018389">
    <property type="entry name" value="DctP_fam"/>
</dbReference>
<evidence type="ECO:0000313" key="4">
    <source>
        <dbReference type="Proteomes" id="UP000199071"/>
    </source>
</evidence>
<dbReference type="InterPro" id="IPR006311">
    <property type="entry name" value="TAT_signal"/>
</dbReference>
<accession>A0A1G6B0D3</accession>
<dbReference type="Pfam" id="PF03480">
    <property type="entry name" value="DctP"/>
    <property type="match status" value="1"/>
</dbReference>
<dbReference type="OrthoDB" id="7822595at2"/>
<feature type="signal peptide" evidence="2">
    <location>
        <begin position="1"/>
        <end position="21"/>
    </location>
</feature>
<dbReference type="PANTHER" id="PTHR33376">
    <property type="match status" value="1"/>
</dbReference>
<gene>
    <name evidence="3" type="ORF">SAMN02982931_01075</name>
</gene>
<dbReference type="GO" id="GO:0055085">
    <property type="term" value="P:transmembrane transport"/>
    <property type="evidence" value="ECO:0007669"/>
    <property type="project" value="InterPro"/>
</dbReference>
<dbReference type="Gene3D" id="3.40.190.170">
    <property type="entry name" value="Bacterial extracellular solute-binding protein, family 7"/>
    <property type="match status" value="1"/>
</dbReference>
<proteinExistence type="predicted"/>
<keyword evidence="4" id="KW-1185">Reference proteome</keyword>
<dbReference type="EMBL" id="FMXQ01000002">
    <property type="protein sequence ID" value="SDB14130.1"/>
    <property type="molecule type" value="Genomic_DNA"/>
</dbReference>
<dbReference type="Proteomes" id="UP000199071">
    <property type="component" value="Unassembled WGS sequence"/>
</dbReference>
<dbReference type="CDD" id="cd13665">
    <property type="entry name" value="PBP2_TRAP_Dctp3_4"/>
    <property type="match status" value="1"/>
</dbReference>
<evidence type="ECO:0000256" key="2">
    <source>
        <dbReference type="SAM" id="SignalP"/>
    </source>
</evidence>
<dbReference type="PROSITE" id="PS51318">
    <property type="entry name" value="TAT"/>
    <property type="match status" value="1"/>
</dbReference>
<dbReference type="AlphaFoldDB" id="A0A1G6B0D3"/>
<organism evidence="3 4">
    <name type="scientific">Bauldia litoralis</name>
    <dbReference type="NCBI Taxonomy" id="665467"/>
    <lineage>
        <taxon>Bacteria</taxon>
        <taxon>Pseudomonadati</taxon>
        <taxon>Pseudomonadota</taxon>
        <taxon>Alphaproteobacteria</taxon>
        <taxon>Hyphomicrobiales</taxon>
        <taxon>Kaistiaceae</taxon>
        <taxon>Bauldia</taxon>
    </lineage>
</organism>
<dbReference type="NCBIfam" id="NF037995">
    <property type="entry name" value="TRAP_S1"/>
    <property type="match status" value="1"/>
</dbReference>
<keyword evidence="1 2" id="KW-0732">Signal</keyword>
<dbReference type="STRING" id="665467.SAMN02982931_01075"/>
<dbReference type="InterPro" id="IPR038404">
    <property type="entry name" value="TRAP_DctP_sf"/>
</dbReference>
<dbReference type="PANTHER" id="PTHR33376:SF15">
    <property type="entry name" value="BLL6794 PROTEIN"/>
    <property type="match status" value="1"/>
</dbReference>
<reference evidence="3 4" key="1">
    <citation type="submission" date="2016-10" db="EMBL/GenBank/DDBJ databases">
        <authorList>
            <person name="de Groot N.N."/>
        </authorList>
    </citation>
    <scope>NUCLEOTIDE SEQUENCE [LARGE SCALE GENOMIC DNA]</scope>
    <source>
        <strain evidence="3 4">ATCC 35022</strain>
    </source>
</reference>
<evidence type="ECO:0000256" key="1">
    <source>
        <dbReference type="ARBA" id="ARBA00022729"/>
    </source>
</evidence>
<name>A0A1G6B0D3_9HYPH</name>
<sequence length="349" mass="38110">MLDRRTLLAAALGGVASVALAASAFAQDAEFTLKLHHFLGPKAPAQTKMMEPWIKSIEEESGGRIKIEIYPSMSLGGAPPQLFRQVADGVVDIVWTVNGYTPNLFPREEVFELPTVFNGDIVATNLAMRDMFDAYLSDDFKDVHVLFLHVHAGQALQMTEKAVHHPTDLEGLKLRVPGPTGNAVVEALGATPVTMPVPDLPQALSTNVVDGALIPWEIIPALKLQDVTKYDIEGPDNQRFGTTTFQVTMNKAKWESLPNDLKEVFDRNSGEEWLREVGKVWRDSDNAGIKIAVEAGNEHIVLTAEEMAEFDAALGPVVDRWVEERSAEGIDALALVEAARAAIAKHSSK</sequence>